<dbReference type="AlphaFoldDB" id="Q75LW8"/>
<reference evidence="3" key="2">
    <citation type="journal article" date="2008" name="Nucleic Acids Res.">
        <title>The rice annotation project database (RAP-DB): 2008 update.</title>
        <authorList>
            <consortium name="The rice annotation project (RAP)"/>
        </authorList>
    </citation>
    <scope>GENOME REANNOTATION</scope>
    <source>
        <strain evidence="3">cv. Nipponbare</strain>
    </source>
</reference>
<accession>Q75LW8</accession>
<gene>
    <name evidence="2" type="ORF">OSJNBa0002I03.1</name>
</gene>
<proteinExistence type="predicted"/>
<keyword evidence="1" id="KW-1133">Transmembrane helix</keyword>
<evidence type="ECO:0000313" key="2">
    <source>
        <dbReference type="EMBL" id="AAR01648.1"/>
    </source>
</evidence>
<dbReference type="EMBL" id="AC091246">
    <property type="protein sequence ID" value="AAR01648.1"/>
    <property type="molecule type" value="Genomic_DNA"/>
</dbReference>
<sequence>PNNCSFWKKELCTGLILPIWPYSLLFSAWRGLFLLICQGLKVSRTADTCYMLSPLS</sequence>
<protein>
    <submittedName>
        <fullName evidence="2">Uncharacterized protein</fullName>
    </submittedName>
</protein>
<organism evidence="2 3">
    <name type="scientific">Oryza sativa subsp. japonica</name>
    <name type="common">Rice</name>
    <dbReference type="NCBI Taxonomy" id="39947"/>
    <lineage>
        <taxon>Eukaryota</taxon>
        <taxon>Viridiplantae</taxon>
        <taxon>Streptophyta</taxon>
        <taxon>Embryophyta</taxon>
        <taxon>Tracheophyta</taxon>
        <taxon>Spermatophyta</taxon>
        <taxon>Magnoliopsida</taxon>
        <taxon>Liliopsida</taxon>
        <taxon>Poales</taxon>
        <taxon>Poaceae</taxon>
        <taxon>BOP clade</taxon>
        <taxon>Oryzoideae</taxon>
        <taxon>Oryzeae</taxon>
        <taxon>Oryzinae</taxon>
        <taxon>Oryza</taxon>
        <taxon>Oryza sativa</taxon>
    </lineage>
</organism>
<evidence type="ECO:0000256" key="1">
    <source>
        <dbReference type="SAM" id="Phobius"/>
    </source>
</evidence>
<feature type="transmembrane region" description="Helical" evidence="1">
    <location>
        <begin position="15"/>
        <end position="36"/>
    </location>
</feature>
<dbReference type="Proteomes" id="UP000000763">
    <property type="component" value="Chromosome 3"/>
</dbReference>
<keyword evidence="1" id="KW-0812">Transmembrane</keyword>
<keyword evidence="1" id="KW-0472">Membrane</keyword>
<feature type="non-terminal residue" evidence="2">
    <location>
        <position position="1"/>
    </location>
</feature>
<reference evidence="3" key="1">
    <citation type="journal article" date="2005" name="Nature">
        <title>The map-based sequence of the rice genome.</title>
        <authorList>
            <consortium name="International rice genome sequencing project (IRGSP)"/>
            <person name="Matsumoto T."/>
            <person name="Wu J."/>
            <person name="Kanamori H."/>
            <person name="Katayose Y."/>
            <person name="Fujisawa M."/>
            <person name="Namiki N."/>
            <person name="Mizuno H."/>
            <person name="Yamamoto K."/>
            <person name="Antonio B.A."/>
            <person name="Baba T."/>
            <person name="Sakata K."/>
            <person name="Nagamura Y."/>
            <person name="Aoki H."/>
            <person name="Arikawa K."/>
            <person name="Arita K."/>
            <person name="Bito T."/>
            <person name="Chiden Y."/>
            <person name="Fujitsuka N."/>
            <person name="Fukunaka R."/>
            <person name="Hamada M."/>
            <person name="Harada C."/>
            <person name="Hayashi A."/>
            <person name="Hijishita S."/>
            <person name="Honda M."/>
            <person name="Hosokawa S."/>
            <person name="Ichikawa Y."/>
            <person name="Idonuma A."/>
            <person name="Iijima M."/>
            <person name="Ikeda M."/>
            <person name="Ikeno M."/>
            <person name="Ito K."/>
            <person name="Ito S."/>
            <person name="Ito T."/>
            <person name="Ito Y."/>
            <person name="Ito Y."/>
            <person name="Iwabuchi A."/>
            <person name="Kamiya K."/>
            <person name="Karasawa W."/>
            <person name="Kurita K."/>
            <person name="Katagiri S."/>
            <person name="Kikuta A."/>
            <person name="Kobayashi H."/>
            <person name="Kobayashi N."/>
            <person name="Machita K."/>
            <person name="Maehara T."/>
            <person name="Masukawa M."/>
            <person name="Mizubayashi T."/>
            <person name="Mukai Y."/>
            <person name="Nagasaki H."/>
            <person name="Nagata Y."/>
            <person name="Naito S."/>
            <person name="Nakashima M."/>
            <person name="Nakama Y."/>
            <person name="Nakamichi Y."/>
            <person name="Nakamura M."/>
            <person name="Meguro A."/>
            <person name="Negishi M."/>
            <person name="Ohta I."/>
            <person name="Ohta T."/>
            <person name="Okamoto M."/>
            <person name="Ono N."/>
            <person name="Saji S."/>
            <person name="Sakaguchi M."/>
            <person name="Sakai K."/>
            <person name="Shibata M."/>
            <person name="Shimokawa T."/>
            <person name="Song J."/>
            <person name="Takazaki Y."/>
            <person name="Terasawa K."/>
            <person name="Tsugane M."/>
            <person name="Tsuji K."/>
            <person name="Ueda S."/>
            <person name="Waki K."/>
            <person name="Yamagata H."/>
            <person name="Yamamoto M."/>
            <person name="Yamamoto S."/>
            <person name="Yamane H."/>
            <person name="Yoshiki S."/>
            <person name="Yoshihara R."/>
            <person name="Yukawa K."/>
            <person name="Zhong H."/>
            <person name="Yano M."/>
            <person name="Yuan Q."/>
            <person name="Ouyang S."/>
            <person name="Liu J."/>
            <person name="Jones K.M."/>
            <person name="Gansberger K."/>
            <person name="Moffat K."/>
            <person name="Hill J."/>
            <person name="Bera J."/>
            <person name="Fadrosh D."/>
            <person name="Jin S."/>
            <person name="Johri S."/>
            <person name="Kim M."/>
            <person name="Overton L."/>
            <person name="Reardon M."/>
            <person name="Tsitrin T."/>
            <person name="Vuong H."/>
            <person name="Weaver B."/>
            <person name="Ciecko A."/>
            <person name="Tallon L."/>
            <person name="Jackson J."/>
            <person name="Pai G."/>
            <person name="Aken S.V."/>
            <person name="Utterback T."/>
            <person name="Reidmuller S."/>
            <person name="Feldblyum T."/>
            <person name="Hsiao J."/>
            <person name="Zismann V."/>
            <person name="Iobst S."/>
            <person name="de Vazeille A.R."/>
            <person name="Buell C.R."/>
            <person name="Ying K."/>
            <person name="Li Y."/>
            <person name="Lu T."/>
            <person name="Huang Y."/>
            <person name="Zhao Q."/>
            <person name="Feng Q."/>
            <person name="Zhang L."/>
            <person name="Zhu J."/>
            <person name="Weng Q."/>
            <person name="Mu J."/>
            <person name="Lu Y."/>
            <person name="Fan D."/>
            <person name="Liu Y."/>
            <person name="Guan J."/>
            <person name="Zhang Y."/>
            <person name="Yu S."/>
            <person name="Liu X."/>
            <person name="Zhang Y."/>
            <person name="Hong G."/>
            <person name="Han B."/>
            <person name="Choisne N."/>
            <person name="Demange N."/>
            <person name="Orjeda G."/>
            <person name="Samain S."/>
            <person name="Cattolico L."/>
            <person name="Pelletier E."/>
            <person name="Couloux A."/>
            <person name="Segurens B."/>
            <person name="Wincker P."/>
            <person name="D'Hont A."/>
            <person name="Scarpelli C."/>
            <person name="Weissenbach J."/>
            <person name="Salanoubat M."/>
            <person name="Quetier F."/>
            <person name="Yu Y."/>
            <person name="Kim H.R."/>
            <person name="Rambo T."/>
            <person name="Currie J."/>
            <person name="Collura K."/>
            <person name="Luo M."/>
            <person name="Yang T."/>
            <person name="Ammiraju J.S.S."/>
            <person name="Engler F."/>
            <person name="Soderlund C."/>
            <person name="Wing R.A."/>
            <person name="Palmer L.E."/>
            <person name="de la Bastide M."/>
            <person name="Spiegel L."/>
            <person name="Nascimento L."/>
            <person name="Zutavern T."/>
            <person name="O'Shaughnessy A."/>
            <person name="Dike S."/>
            <person name="Dedhia N."/>
            <person name="Preston R."/>
            <person name="Balija V."/>
            <person name="McCombie W.R."/>
            <person name="Chow T."/>
            <person name="Chen H."/>
            <person name="Chung M."/>
            <person name="Chen C."/>
            <person name="Shaw J."/>
            <person name="Wu H."/>
            <person name="Hsiao K."/>
            <person name="Chao Y."/>
            <person name="Chu M."/>
            <person name="Cheng C."/>
            <person name="Hour A."/>
            <person name="Lee P."/>
            <person name="Lin S."/>
            <person name="Lin Y."/>
            <person name="Liou J."/>
            <person name="Liu S."/>
            <person name="Hsing Y."/>
            <person name="Raghuvanshi S."/>
            <person name="Mohanty A."/>
            <person name="Bharti A.K."/>
            <person name="Gaur A."/>
            <person name="Gupta V."/>
            <person name="Kumar D."/>
            <person name="Ravi V."/>
            <person name="Vij S."/>
            <person name="Kapur A."/>
            <person name="Khurana P."/>
            <person name="Khurana P."/>
            <person name="Khurana J.P."/>
            <person name="Tyagi A.K."/>
            <person name="Gaikwad K."/>
            <person name="Singh A."/>
            <person name="Dalal V."/>
            <person name="Srivastava S."/>
            <person name="Dixit A."/>
            <person name="Pal A.K."/>
            <person name="Ghazi I.A."/>
            <person name="Yadav M."/>
            <person name="Pandit A."/>
            <person name="Bhargava A."/>
            <person name="Sureshbabu K."/>
            <person name="Batra K."/>
            <person name="Sharma T.R."/>
            <person name="Mohapatra T."/>
            <person name="Singh N.K."/>
            <person name="Messing J."/>
            <person name="Nelson A.B."/>
            <person name="Fuks G."/>
            <person name="Kavchok S."/>
            <person name="Keizer G."/>
            <person name="Linton E."/>
            <person name="Llaca V."/>
            <person name="Song R."/>
            <person name="Tanyolac B."/>
            <person name="Young S."/>
            <person name="Ho-Il K."/>
            <person name="Hahn J.H."/>
            <person name="Sangsakoo G."/>
            <person name="Vanavichit A."/>
            <person name="de Mattos Luiz.A.T."/>
            <person name="Zimmer P.D."/>
            <person name="Malone G."/>
            <person name="Dellagostin O."/>
            <person name="de Oliveira A.C."/>
            <person name="Bevan M."/>
            <person name="Bancroft I."/>
            <person name="Minx P."/>
            <person name="Cordum H."/>
            <person name="Wilson R."/>
            <person name="Cheng Z."/>
            <person name="Jin W."/>
            <person name="Jiang J."/>
            <person name="Leong S.A."/>
            <person name="Iwama H."/>
            <person name="Gojobori T."/>
            <person name="Itoh T."/>
            <person name="Niimura Y."/>
            <person name="Fujii Y."/>
            <person name="Habara T."/>
            <person name="Sakai H."/>
            <person name="Sato Y."/>
            <person name="Wilson G."/>
            <person name="Kumar K."/>
            <person name="McCouch S."/>
            <person name="Juretic N."/>
            <person name="Hoen D."/>
            <person name="Wright S."/>
            <person name="Bruskiewich R."/>
            <person name="Bureau T."/>
            <person name="Miyao A."/>
            <person name="Hirochika H."/>
            <person name="Nishikawa T."/>
            <person name="Kadowaki K."/>
            <person name="Sugiura M."/>
            <person name="Burr B."/>
            <person name="Sasaki T."/>
        </authorList>
    </citation>
    <scope>NUCLEOTIDE SEQUENCE [LARGE SCALE GENOMIC DNA]</scope>
    <source>
        <strain evidence="3">cv. Nipponbare</strain>
    </source>
</reference>
<evidence type="ECO:0000313" key="3">
    <source>
        <dbReference type="Proteomes" id="UP000000763"/>
    </source>
</evidence>
<name>Q75LW8_ORYSJ</name>